<evidence type="ECO:0000256" key="6">
    <source>
        <dbReference type="ARBA" id="ARBA00023136"/>
    </source>
</evidence>
<keyword evidence="3" id="KW-0813">Transport</keyword>
<reference evidence="8" key="1">
    <citation type="submission" date="2023-03" db="EMBL/GenBank/DDBJ databases">
        <authorList>
            <person name="Steffen K."/>
            <person name="Cardenas P."/>
        </authorList>
    </citation>
    <scope>NUCLEOTIDE SEQUENCE</scope>
</reference>
<comment type="subcellular location">
    <subcellularLocation>
        <location evidence="1">Membrane</location>
        <topology evidence="1">Multi-pass membrane protein</topology>
    </subcellularLocation>
</comment>
<comment type="similarity">
    <text evidence="2">Belongs to the CRT-like transporter family.</text>
</comment>
<feature type="transmembrane region" description="Helical" evidence="7">
    <location>
        <begin position="113"/>
        <end position="132"/>
    </location>
</feature>
<keyword evidence="4 7" id="KW-0812">Transmembrane</keyword>
<feature type="transmembrane region" description="Helical" evidence="7">
    <location>
        <begin position="238"/>
        <end position="259"/>
    </location>
</feature>
<evidence type="ECO:0000256" key="1">
    <source>
        <dbReference type="ARBA" id="ARBA00004141"/>
    </source>
</evidence>
<gene>
    <name evidence="8" type="ORF">GBAR_LOCUS15808</name>
</gene>
<feature type="transmembrane region" description="Helical" evidence="7">
    <location>
        <begin position="16"/>
        <end position="35"/>
    </location>
</feature>
<dbReference type="Proteomes" id="UP001174909">
    <property type="component" value="Unassembled WGS sequence"/>
</dbReference>
<feature type="transmembrane region" description="Helical" evidence="7">
    <location>
        <begin position="74"/>
        <end position="101"/>
    </location>
</feature>
<dbReference type="GO" id="GO:0016020">
    <property type="term" value="C:membrane"/>
    <property type="evidence" value="ECO:0007669"/>
    <property type="project" value="UniProtKB-SubCell"/>
</dbReference>
<evidence type="ECO:0000256" key="5">
    <source>
        <dbReference type="ARBA" id="ARBA00022989"/>
    </source>
</evidence>
<keyword evidence="9" id="KW-1185">Reference proteome</keyword>
<keyword evidence="5 7" id="KW-1133">Transmembrane helix</keyword>
<keyword evidence="6 7" id="KW-0472">Membrane</keyword>
<accession>A0AA35SE40</accession>
<feature type="transmembrane region" description="Helical" evidence="7">
    <location>
        <begin position="138"/>
        <end position="159"/>
    </location>
</feature>
<dbReference type="InterPro" id="IPR013936">
    <property type="entry name" value="CRT-like"/>
</dbReference>
<evidence type="ECO:0000313" key="9">
    <source>
        <dbReference type="Proteomes" id="UP001174909"/>
    </source>
</evidence>
<dbReference type="PANTHER" id="PTHR31326:SF1">
    <property type="entry name" value="PROTEIN CLT2, CHLOROPLASTIC"/>
    <property type="match status" value="1"/>
</dbReference>
<dbReference type="AlphaFoldDB" id="A0AA35SE40"/>
<proteinExistence type="inferred from homology"/>
<feature type="transmembrane region" description="Helical" evidence="7">
    <location>
        <begin position="300"/>
        <end position="318"/>
    </location>
</feature>
<evidence type="ECO:0000256" key="2">
    <source>
        <dbReference type="ARBA" id="ARBA00006690"/>
    </source>
</evidence>
<protein>
    <submittedName>
        <fullName evidence="8">Crt homolog 2</fullName>
    </submittedName>
</protein>
<evidence type="ECO:0000256" key="3">
    <source>
        <dbReference type="ARBA" id="ARBA00022448"/>
    </source>
</evidence>
<evidence type="ECO:0000256" key="4">
    <source>
        <dbReference type="ARBA" id="ARBA00022692"/>
    </source>
</evidence>
<evidence type="ECO:0000256" key="7">
    <source>
        <dbReference type="SAM" id="Phobius"/>
    </source>
</evidence>
<dbReference type="Pfam" id="PF08627">
    <property type="entry name" value="CRT-like"/>
    <property type="match status" value="1"/>
</dbReference>
<organism evidence="8 9">
    <name type="scientific">Geodia barretti</name>
    <name type="common">Barrett's horny sponge</name>
    <dbReference type="NCBI Taxonomy" id="519541"/>
    <lineage>
        <taxon>Eukaryota</taxon>
        <taxon>Metazoa</taxon>
        <taxon>Porifera</taxon>
        <taxon>Demospongiae</taxon>
        <taxon>Heteroscleromorpha</taxon>
        <taxon>Tetractinellida</taxon>
        <taxon>Astrophorina</taxon>
        <taxon>Geodiidae</taxon>
        <taxon>Geodia</taxon>
    </lineage>
</organism>
<dbReference type="EMBL" id="CASHTH010002296">
    <property type="protein sequence ID" value="CAI8027754.1"/>
    <property type="molecule type" value="Genomic_DNA"/>
</dbReference>
<dbReference type="PANTHER" id="PTHR31326">
    <property type="entry name" value="PROTEIN CLT2, CHLOROPLASTIC"/>
    <property type="match status" value="1"/>
</dbReference>
<feature type="transmembrane region" description="Helical" evidence="7">
    <location>
        <begin position="325"/>
        <end position="345"/>
    </location>
</feature>
<feature type="transmembrane region" description="Helical" evidence="7">
    <location>
        <begin position="207"/>
        <end position="226"/>
    </location>
</feature>
<feature type="transmembrane region" description="Helical" evidence="7">
    <location>
        <begin position="166"/>
        <end position="187"/>
    </location>
</feature>
<sequence>MGKVAILESLKKHKELLIAVNVLFAALSISGQVGVNVTLPLWTSAATASCQHGASNSSNSTNGTTGDGLSMDPFFVLSSSSFAFMVIYGVLALVSAAFGAVTMDDLRFPQWQLFLIGFFSALNGVLIVYSSPTTRTPPFLQAILGNFLIPITIIFRLILLRKRPQLIKLMCAVVVFLGLVLSLIPVITGMDASDNSSYLNQNSAARILWPLCFMLGYVPAALMNVIEEKSLKDKRNVNMFFLLFCSSSYQLISAFAFFWTDLIPHFGYTNNIHEFGENYKYALSCFFGGSGCTYVPGLRGSVFVVMFTISLFGGGLLLRYAEGATYLAVVNAVVTPLGALFWSLFQTDNCGAFFWGPHANRLTYFSIPGLLIMVPAIYIYNLMVSEVDPLEEFLKKLLGIRGGLSIQANAEKEERTAILTDSDGLDSDI</sequence>
<feature type="transmembrane region" description="Helical" evidence="7">
    <location>
        <begin position="365"/>
        <end position="384"/>
    </location>
</feature>
<comment type="caution">
    <text evidence="8">The sequence shown here is derived from an EMBL/GenBank/DDBJ whole genome shotgun (WGS) entry which is preliminary data.</text>
</comment>
<name>A0AA35SE40_GEOBA</name>
<evidence type="ECO:0000313" key="8">
    <source>
        <dbReference type="EMBL" id="CAI8027754.1"/>
    </source>
</evidence>